<dbReference type="InterPro" id="IPR008965">
    <property type="entry name" value="CBM2/CBM3_carb-bd_dom_sf"/>
</dbReference>
<dbReference type="InterPro" id="IPR012291">
    <property type="entry name" value="CBM2_carb-bd_dom_sf"/>
</dbReference>
<name>A0A1I6M3K9_9FIRM</name>
<dbReference type="SMART" id="SM00637">
    <property type="entry name" value="CBD_II"/>
    <property type="match status" value="1"/>
</dbReference>
<dbReference type="EMBL" id="FOYZ01000041">
    <property type="protein sequence ID" value="SFS10295.1"/>
    <property type="molecule type" value="Genomic_DNA"/>
</dbReference>
<dbReference type="PROSITE" id="PS51173">
    <property type="entry name" value="CBM2"/>
    <property type="match status" value="1"/>
</dbReference>
<dbReference type="GO" id="GO:0030247">
    <property type="term" value="F:polysaccharide binding"/>
    <property type="evidence" value="ECO:0007669"/>
    <property type="project" value="UniProtKB-UniRule"/>
</dbReference>
<feature type="domain" description="CBM2" evidence="1">
    <location>
        <begin position="2"/>
        <end position="108"/>
    </location>
</feature>
<accession>A0A1I6M3K9</accession>
<dbReference type="AlphaFoldDB" id="A0A1I6M3K9"/>
<dbReference type="STRING" id="37658.SAMN05661086_03773"/>
<dbReference type="InterPro" id="IPR001919">
    <property type="entry name" value="CBD2"/>
</dbReference>
<dbReference type="Pfam" id="PF00553">
    <property type="entry name" value="CBM_2"/>
    <property type="match status" value="1"/>
</dbReference>
<protein>
    <submittedName>
        <fullName evidence="2">Cellulose binding domain-containing protein</fullName>
    </submittedName>
</protein>
<dbReference type="Gene3D" id="2.60.40.290">
    <property type="match status" value="1"/>
</dbReference>
<dbReference type="GO" id="GO:0004553">
    <property type="term" value="F:hydrolase activity, hydrolyzing O-glycosyl compounds"/>
    <property type="evidence" value="ECO:0007669"/>
    <property type="project" value="InterPro"/>
</dbReference>
<sequence>PAPTASGSLPSGITCEYKVVSDWGSSFQGQIVLKNNSSKTYNGWTLQFDYNSTINSLWGAELSSQSGTKVIVKNPSWDTTLAPGSSVTINFTATLGSDKNTPVNYSFS</sequence>
<dbReference type="Proteomes" id="UP000199659">
    <property type="component" value="Unassembled WGS sequence"/>
</dbReference>
<gene>
    <name evidence="2" type="ORF">SAMN05661086_03773</name>
</gene>
<dbReference type="RefSeq" id="WP_177214816.1">
    <property type="nucleotide sequence ID" value="NZ_FOYZ01000041.1"/>
</dbReference>
<feature type="non-terminal residue" evidence="2">
    <location>
        <position position="1"/>
    </location>
</feature>
<dbReference type="SUPFAM" id="SSF49384">
    <property type="entry name" value="Carbohydrate-binding domain"/>
    <property type="match status" value="1"/>
</dbReference>
<keyword evidence="3" id="KW-1185">Reference proteome</keyword>
<evidence type="ECO:0000313" key="2">
    <source>
        <dbReference type="EMBL" id="SFS10295.1"/>
    </source>
</evidence>
<proteinExistence type="predicted"/>
<reference evidence="2 3" key="1">
    <citation type="submission" date="2016-10" db="EMBL/GenBank/DDBJ databases">
        <authorList>
            <person name="de Groot N.N."/>
        </authorList>
    </citation>
    <scope>NUCLEOTIDE SEQUENCE [LARGE SCALE GENOMIC DNA]</scope>
    <source>
        <strain evidence="2 3">743A</strain>
    </source>
</reference>
<dbReference type="GO" id="GO:0005975">
    <property type="term" value="P:carbohydrate metabolic process"/>
    <property type="evidence" value="ECO:0007669"/>
    <property type="project" value="InterPro"/>
</dbReference>
<evidence type="ECO:0000259" key="1">
    <source>
        <dbReference type="PROSITE" id="PS51173"/>
    </source>
</evidence>
<organism evidence="2 3">
    <name type="scientific">Anaeromicropila populeti</name>
    <dbReference type="NCBI Taxonomy" id="37658"/>
    <lineage>
        <taxon>Bacteria</taxon>
        <taxon>Bacillati</taxon>
        <taxon>Bacillota</taxon>
        <taxon>Clostridia</taxon>
        <taxon>Lachnospirales</taxon>
        <taxon>Lachnospiraceae</taxon>
        <taxon>Anaeromicropila</taxon>
    </lineage>
</organism>
<evidence type="ECO:0000313" key="3">
    <source>
        <dbReference type="Proteomes" id="UP000199659"/>
    </source>
</evidence>